<evidence type="ECO:0000313" key="2">
    <source>
        <dbReference type="Proteomes" id="UP000015361"/>
    </source>
</evidence>
<accession>S6FEY6</accession>
<comment type="caution">
    <text evidence="1">The sequence shown here is derived from an EMBL/GenBank/DDBJ whole genome shotgun (WGS) entry which is preliminary data.</text>
</comment>
<reference evidence="1 2" key="1">
    <citation type="journal article" date="2013" name="Appl. Environ. Microbiol.">
        <title>The Carbohydrate Metabolism Signature of Lactococcus lactis Strain A12 Reveals Its Sourdough Ecosystem Origin.</title>
        <authorList>
            <person name="Passerini D."/>
            <person name="Coddeville M."/>
            <person name="Le Bourgeois P."/>
            <person name="Loubiere P."/>
            <person name="Ritzenthaler P."/>
            <person name="Fontagne-Faucher C."/>
            <person name="Daveran-Mingot M.L."/>
            <person name="Cocaign-Bousquet M."/>
        </authorList>
    </citation>
    <scope>NUCLEOTIDE SEQUENCE [LARGE SCALE GENOMIC DNA]</scope>
    <source>
        <strain evidence="1 2">A12</strain>
    </source>
</reference>
<evidence type="ECO:0000313" key="1">
    <source>
        <dbReference type="EMBL" id="CDG03866.1"/>
    </source>
</evidence>
<protein>
    <submittedName>
        <fullName evidence="1">Uncharacterized protein</fullName>
    </submittedName>
</protein>
<dbReference type="EMBL" id="CBLU010000006">
    <property type="protein sequence ID" value="CDG03866.1"/>
    <property type="molecule type" value="Genomic_DNA"/>
</dbReference>
<sequence>MNKLSALNKIGIMSNI</sequence>
<dbReference type="AlphaFoldDB" id="S6FEY6"/>
<organism evidence="1 2">
    <name type="scientific">Lactococcus lactis subsp. lactis A12</name>
    <dbReference type="NCBI Taxonomy" id="1137134"/>
    <lineage>
        <taxon>Bacteria</taxon>
        <taxon>Bacillati</taxon>
        <taxon>Bacillota</taxon>
        <taxon>Bacilli</taxon>
        <taxon>Lactobacillales</taxon>
        <taxon>Streptococcaceae</taxon>
        <taxon>Lactococcus</taxon>
    </lineage>
</organism>
<gene>
    <name evidence="1" type="ORF">O9U_08270</name>
</gene>
<name>S6FEY6_LACLL</name>
<proteinExistence type="predicted"/>
<dbReference type="Proteomes" id="UP000015361">
    <property type="component" value="Unassembled WGS sequence"/>
</dbReference>